<gene>
    <name evidence="11" type="ORF">ZEAMMB73_Zm00001d034840</name>
</gene>
<evidence type="ECO:0000256" key="2">
    <source>
        <dbReference type="ARBA" id="ARBA00005498"/>
    </source>
</evidence>
<comment type="similarity">
    <text evidence="2">Belongs to the NUF2 family.</text>
</comment>
<keyword evidence="8" id="KW-0137">Centromere</keyword>
<organism evidence="11">
    <name type="scientific">Zea mays</name>
    <name type="common">Maize</name>
    <dbReference type="NCBI Taxonomy" id="4577"/>
    <lineage>
        <taxon>Eukaryota</taxon>
        <taxon>Viridiplantae</taxon>
        <taxon>Streptophyta</taxon>
        <taxon>Embryophyta</taxon>
        <taxon>Tracheophyta</taxon>
        <taxon>Spermatophyta</taxon>
        <taxon>Magnoliopsida</taxon>
        <taxon>Liliopsida</taxon>
        <taxon>Poales</taxon>
        <taxon>Poaceae</taxon>
        <taxon>PACMAD clade</taxon>
        <taxon>Panicoideae</taxon>
        <taxon>Andropogonodae</taxon>
        <taxon>Andropogoneae</taxon>
        <taxon>Tripsacinae</taxon>
        <taxon>Zea</taxon>
    </lineage>
</organism>
<dbReference type="PANTHER" id="PTHR48441">
    <property type="match status" value="1"/>
</dbReference>
<keyword evidence="4" id="KW-0132">Cell division</keyword>
<evidence type="ECO:0000256" key="6">
    <source>
        <dbReference type="ARBA" id="ARBA00023054"/>
    </source>
</evidence>
<dbReference type="STRING" id="4577.A0A1D6LBW0"/>
<evidence type="ECO:0000313" key="11">
    <source>
        <dbReference type="EMBL" id="ONM11586.1"/>
    </source>
</evidence>
<feature type="coiled-coil region" evidence="9">
    <location>
        <begin position="332"/>
        <end position="364"/>
    </location>
</feature>
<proteinExistence type="inferred from homology"/>
<dbReference type="SMR" id="A0A1D6LBW0"/>
<dbReference type="AlphaFoldDB" id="A0A1D6LBW0"/>
<keyword evidence="5" id="KW-0498">Mitosis</keyword>
<dbReference type="EMBL" id="CM007647">
    <property type="protein sequence ID" value="ONM11586.1"/>
    <property type="molecule type" value="Genomic_DNA"/>
</dbReference>
<keyword evidence="3" id="KW-0158">Chromosome</keyword>
<evidence type="ECO:0000256" key="8">
    <source>
        <dbReference type="ARBA" id="ARBA00023328"/>
    </source>
</evidence>
<dbReference type="Pfam" id="PF03800">
    <property type="entry name" value="Nuf2"/>
    <property type="match status" value="1"/>
</dbReference>
<accession>A0A1D6LBW0</accession>
<dbReference type="InParanoid" id="A0A1D6LBW0"/>
<dbReference type="Gene3D" id="1.10.418.60">
    <property type="entry name" value="Ncd80 complex, Nuf2 subunit"/>
    <property type="match status" value="1"/>
</dbReference>
<evidence type="ECO:0000259" key="10">
    <source>
        <dbReference type="Pfam" id="PF03800"/>
    </source>
</evidence>
<dbReference type="ExpressionAtlas" id="A0A1D6LBW0">
    <property type="expression patterns" value="baseline and differential"/>
</dbReference>
<dbReference type="FunCoup" id="A0A1D6LBW0">
    <property type="interactions" value="1048"/>
</dbReference>
<evidence type="ECO:0000256" key="9">
    <source>
        <dbReference type="SAM" id="Coils"/>
    </source>
</evidence>
<dbReference type="InterPro" id="IPR005549">
    <property type="entry name" value="Kinetochore_Nuf2_N"/>
</dbReference>
<reference evidence="11" key="1">
    <citation type="submission" date="2015-12" db="EMBL/GenBank/DDBJ databases">
        <title>Update maize B73 reference genome by single molecule sequencing technologies.</title>
        <authorList>
            <consortium name="Maize Genome Sequencing Project"/>
            <person name="Ware D."/>
        </authorList>
    </citation>
    <scope>NUCLEOTIDE SEQUENCE [LARGE SCALE GENOMIC DNA]</scope>
    <source>
        <tissue evidence="11">Seedling</tissue>
    </source>
</reference>
<comment type="subcellular location">
    <subcellularLocation>
        <location evidence="1">Chromosome</location>
        <location evidence="1">Centromere</location>
    </subcellularLocation>
</comment>
<dbReference type="PANTHER" id="PTHR48441:SF1">
    <property type="entry name" value="NT-3"/>
    <property type="match status" value="1"/>
</dbReference>
<dbReference type="InterPro" id="IPR038275">
    <property type="entry name" value="Nuf2_N_sf"/>
</dbReference>
<dbReference type="GO" id="GO:0031262">
    <property type="term" value="C:Ndc80 complex"/>
    <property type="evidence" value="ECO:0007669"/>
    <property type="project" value="InterPro"/>
</dbReference>
<evidence type="ECO:0000256" key="1">
    <source>
        <dbReference type="ARBA" id="ARBA00004584"/>
    </source>
</evidence>
<dbReference type="GO" id="GO:0051301">
    <property type="term" value="P:cell division"/>
    <property type="evidence" value="ECO:0007669"/>
    <property type="project" value="UniProtKB-KW"/>
</dbReference>
<evidence type="ECO:0000256" key="3">
    <source>
        <dbReference type="ARBA" id="ARBA00022454"/>
    </source>
</evidence>
<evidence type="ECO:0000256" key="7">
    <source>
        <dbReference type="ARBA" id="ARBA00023306"/>
    </source>
</evidence>
<name>A0A1D6LBW0_MAIZE</name>
<protein>
    <submittedName>
        <fullName evidence="11">Nuf2 family protein expressed</fullName>
    </submittedName>
</protein>
<feature type="coiled-coil region" evidence="9">
    <location>
        <begin position="151"/>
        <end position="206"/>
    </location>
</feature>
<keyword evidence="6 9" id="KW-0175">Coiled coil</keyword>
<evidence type="ECO:0000256" key="5">
    <source>
        <dbReference type="ARBA" id="ARBA00022776"/>
    </source>
</evidence>
<evidence type="ECO:0000256" key="4">
    <source>
        <dbReference type="ARBA" id="ARBA00022618"/>
    </source>
</evidence>
<feature type="domain" description="Kinetochore protein Nuf2 N-terminal" evidence="10">
    <location>
        <begin position="5"/>
        <end position="144"/>
    </location>
</feature>
<keyword evidence="7" id="KW-0131">Cell cycle</keyword>
<sequence length="474" mass="54079">MASSFSFPLMNPADIAEALHSYCIAPSPGLRAEHIVTPQPGLVAEVLALFLANFVGDDEPDEQLEFQALQAIDNPEHHMRAIALSRLYRRANAFLHSILFRDLTLRDLLRADGRRVVYILSAIINFLHYRQDKLSFLEPIVQEYSPLQERHTELRAKIAELRNAKEDHLLKEQMEAPVVQQLEKEVNALKQRLREYNKEQLSLRVATKAIDEKKQELLGKVRILSCVAFFPFRLIRTMNQADFELVKVMQEKERLSAKIVHSPEKLLRTLEEKKAVRDELRNSEKVAMQKVQEKTNTLETYTKVSEKLVKHLSKISAVHEKGTVAKASEKDVKAHKEKIGDQNLEIKALRNKAAEWQLKVLENEGILNAKEKERDQRVAENNLKMNALKSEVESEHKCLEEKEIKIKEKLEKVAELCSQADSVAEAGNKKIQEICGKYNQVCEAANMYMDGIDRSFEEIDEAAVSLKAIGQSGA</sequence>